<dbReference type="Gene3D" id="3.40.630.30">
    <property type="match status" value="1"/>
</dbReference>
<reference evidence="3" key="1">
    <citation type="submission" date="2020-08" db="EMBL/GenBank/DDBJ databases">
        <authorList>
            <person name="Liu C."/>
            <person name="Sun Q."/>
        </authorList>
    </citation>
    <scope>NUCLEOTIDE SEQUENCE</scope>
    <source>
        <strain evidence="3">NSJ-65</strain>
    </source>
</reference>
<keyword evidence="4" id="KW-1185">Reference proteome</keyword>
<organism evidence="3 4">
    <name type="scientific">Neobittarella massiliensis</name>
    <name type="common">ex Bilen et al. 2018</name>
    <dbReference type="NCBI Taxonomy" id="2041842"/>
    <lineage>
        <taxon>Bacteria</taxon>
        <taxon>Bacillati</taxon>
        <taxon>Bacillota</taxon>
        <taxon>Clostridia</taxon>
        <taxon>Eubacteriales</taxon>
        <taxon>Oscillospiraceae</taxon>
        <taxon>Neobittarella (ex Bilen et al. 2018)</taxon>
    </lineage>
</organism>
<dbReference type="SUPFAM" id="SSF55729">
    <property type="entry name" value="Acyl-CoA N-acyltransferases (Nat)"/>
    <property type="match status" value="1"/>
</dbReference>
<dbReference type="GO" id="GO:0016747">
    <property type="term" value="F:acyltransferase activity, transferring groups other than amino-acyl groups"/>
    <property type="evidence" value="ECO:0007669"/>
    <property type="project" value="InterPro"/>
</dbReference>
<dbReference type="RefSeq" id="WP_186488102.1">
    <property type="nucleotide sequence ID" value="NZ_JACOGI010000001.1"/>
</dbReference>
<dbReference type="InterPro" id="IPR000182">
    <property type="entry name" value="GNAT_dom"/>
</dbReference>
<comment type="caution">
    <text evidence="3">The sequence shown here is derived from an EMBL/GenBank/DDBJ whole genome shotgun (WGS) entry which is preliminary data.</text>
</comment>
<dbReference type="EMBL" id="JACOGI010000001">
    <property type="protein sequence ID" value="MBC3516448.1"/>
    <property type="molecule type" value="Genomic_DNA"/>
</dbReference>
<gene>
    <name evidence="3" type="ORF">H8K20_08565</name>
</gene>
<evidence type="ECO:0000256" key="1">
    <source>
        <dbReference type="SAM" id="MobiDB-lite"/>
    </source>
</evidence>
<feature type="domain" description="N-acetyltransferase" evidence="2">
    <location>
        <begin position="66"/>
        <end position="144"/>
    </location>
</feature>
<evidence type="ECO:0000313" key="3">
    <source>
        <dbReference type="EMBL" id="MBC3516448.1"/>
    </source>
</evidence>
<dbReference type="PROSITE" id="PS51186">
    <property type="entry name" value="GNAT"/>
    <property type="match status" value="1"/>
</dbReference>
<evidence type="ECO:0000313" key="4">
    <source>
        <dbReference type="Proteomes" id="UP000597668"/>
    </source>
</evidence>
<name>A0A8J6IQ00_9FIRM</name>
<accession>A0A8J6IQ00</accession>
<dbReference type="Proteomes" id="UP000597668">
    <property type="component" value="Unassembled WGS sequence"/>
</dbReference>
<dbReference type="Pfam" id="PF00583">
    <property type="entry name" value="Acetyltransf_1"/>
    <property type="match status" value="1"/>
</dbReference>
<proteinExistence type="predicted"/>
<sequence length="184" mass="20886">MRPTSAVPAPKLILWPPRRDRRCSRAARQSSGRTAVPSPPGRAGRLCRRPAGDCRWGGPSLPTAKYRHWAVFGISVQQRCWGLGLDSIMRDALLSAARSMGYTQLELEVDARNGRGLALYQKFGFSLRYPPRDHLLPRYRRVRPPGGPSPAMRLHCHTALKKKEQTDRPALSLKVNAQWQWRRE</sequence>
<feature type="region of interest" description="Disordered" evidence="1">
    <location>
        <begin position="24"/>
        <end position="44"/>
    </location>
</feature>
<evidence type="ECO:0000259" key="2">
    <source>
        <dbReference type="PROSITE" id="PS51186"/>
    </source>
</evidence>
<dbReference type="InterPro" id="IPR016181">
    <property type="entry name" value="Acyl_CoA_acyltransferase"/>
</dbReference>
<protein>
    <submittedName>
        <fullName evidence="3">N-acetyltransferase</fullName>
    </submittedName>
</protein>
<dbReference type="AlphaFoldDB" id="A0A8J6IQ00"/>